<evidence type="ECO:0000313" key="4">
    <source>
        <dbReference type="EMBL" id="QJD96604.1"/>
    </source>
</evidence>
<accession>A0A7L5E4G8</accession>
<dbReference type="InterPro" id="IPR036514">
    <property type="entry name" value="SGNH_hydro_sf"/>
</dbReference>
<dbReference type="AlphaFoldDB" id="A0A7L5E4G8"/>
<dbReference type="SUPFAM" id="SSF49785">
    <property type="entry name" value="Galactose-binding domain-like"/>
    <property type="match status" value="1"/>
</dbReference>
<dbReference type="InterPro" id="IPR039329">
    <property type="entry name" value="SIAE"/>
</dbReference>
<dbReference type="Proteomes" id="UP000503278">
    <property type="component" value="Chromosome"/>
</dbReference>
<proteinExistence type="predicted"/>
<dbReference type="Gene3D" id="2.60.120.260">
    <property type="entry name" value="Galactose-binding domain-like"/>
    <property type="match status" value="1"/>
</dbReference>
<dbReference type="Gene3D" id="3.40.50.1110">
    <property type="entry name" value="SGNH hydrolase"/>
    <property type="match status" value="1"/>
</dbReference>
<organism evidence="4 5">
    <name type="scientific">Mucilaginibacter robiniae</name>
    <dbReference type="NCBI Taxonomy" id="2728022"/>
    <lineage>
        <taxon>Bacteria</taxon>
        <taxon>Pseudomonadati</taxon>
        <taxon>Bacteroidota</taxon>
        <taxon>Sphingobacteriia</taxon>
        <taxon>Sphingobacteriales</taxon>
        <taxon>Sphingobacteriaceae</taxon>
        <taxon>Mucilaginibacter</taxon>
    </lineage>
</organism>
<name>A0A7L5E4G8_9SPHI</name>
<dbReference type="InterPro" id="IPR008979">
    <property type="entry name" value="Galactose-bd-like_sf"/>
</dbReference>
<protein>
    <submittedName>
        <fullName evidence="4">Sialate O-acetylesterase</fullName>
    </submittedName>
</protein>
<keyword evidence="5" id="KW-1185">Reference proteome</keyword>
<dbReference type="PROSITE" id="PS51257">
    <property type="entry name" value="PROKAR_LIPOPROTEIN"/>
    <property type="match status" value="1"/>
</dbReference>
<dbReference type="Pfam" id="PF03629">
    <property type="entry name" value="SASA"/>
    <property type="match status" value="1"/>
</dbReference>
<feature type="domain" description="Sialate O-acetylesterase" evidence="3">
    <location>
        <begin position="420"/>
        <end position="526"/>
    </location>
</feature>
<evidence type="ECO:0000256" key="2">
    <source>
        <dbReference type="SAM" id="SignalP"/>
    </source>
</evidence>
<dbReference type="SUPFAM" id="SSF52266">
    <property type="entry name" value="SGNH hydrolase"/>
    <property type="match status" value="1"/>
</dbReference>
<keyword evidence="1" id="KW-0378">Hydrolase</keyword>
<feature type="signal peptide" evidence="2">
    <location>
        <begin position="1"/>
        <end position="21"/>
    </location>
</feature>
<gene>
    <name evidence="4" type="ORF">HH214_12295</name>
</gene>
<dbReference type="GO" id="GO:0001681">
    <property type="term" value="F:sialate O-acetylesterase activity"/>
    <property type="evidence" value="ECO:0007669"/>
    <property type="project" value="InterPro"/>
</dbReference>
<dbReference type="GO" id="GO:0005975">
    <property type="term" value="P:carbohydrate metabolic process"/>
    <property type="evidence" value="ECO:0007669"/>
    <property type="project" value="InterPro"/>
</dbReference>
<sequence length="653" mass="72359">MKIAKSAAACLLLFSCLKTYSQVRLPQLISDGMVLQRDAKINVWGWASSAEKVTVKFNNKSYKATTHSDGKWMLQLSPTKAGGPYTMQIDASNHITLSNILVGDVWFCSGQSNMVTPMERVKEKYPEEITGAHYPQIRNFFVPTVSDVSKIHADLPPGKWTEANPKDILNFGATSYFMAKQLYLKYHIPIGIINSSVGGTPIQAWMSAEGFTGMPQYMNRLAQFKDTTYMNRVMQQAAMQAVAPRQPVKETDKGLTGAVKWYEISYQPEGWHNFWLPGYWADQGVKGLNGVVWFRKEVEVPASMAGKPAKLFVGRIVDADETYVNGVKVGNITYQYPPRRYDVPAGLLKTGKNLIVVRITNTFGKGGFVPDKRYELTGGNTHIDIRGDWQYKVGQVYAPRRVSMGDRESGYAVSAQNEPAGLYNTMVAPAIQYTIKGFVWYQGETNTGNAKEYANLLPALIADWRSKWQQGSLPFLLVQLPNFMEVQYSPSESQWAELREAQLKALSVPNTAMAVAIDAGEWNDIHPLDKKDVGNRLALAAEHIAYHDSKVVGSGPIYQSAKVEGNKIIISFNSIGGGLMVKGGGALQQFAIAGTDKHFVWADAKIEGDKVIVSSPEVTNPMYVRYAWADNPEGANLYNKEGLPASPFRTDNP</sequence>
<evidence type="ECO:0000259" key="3">
    <source>
        <dbReference type="Pfam" id="PF03629"/>
    </source>
</evidence>
<dbReference type="KEGG" id="mrob:HH214_12295"/>
<dbReference type="RefSeq" id="WP_169608077.1">
    <property type="nucleotide sequence ID" value="NZ_CP051682.1"/>
</dbReference>
<keyword evidence="2" id="KW-0732">Signal</keyword>
<dbReference type="GO" id="GO:0004553">
    <property type="term" value="F:hydrolase activity, hydrolyzing O-glycosyl compounds"/>
    <property type="evidence" value="ECO:0007669"/>
    <property type="project" value="InterPro"/>
</dbReference>
<dbReference type="EMBL" id="CP051682">
    <property type="protein sequence ID" value="QJD96604.1"/>
    <property type="molecule type" value="Genomic_DNA"/>
</dbReference>
<evidence type="ECO:0000313" key="5">
    <source>
        <dbReference type="Proteomes" id="UP000503278"/>
    </source>
</evidence>
<dbReference type="PANTHER" id="PTHR22901">
    <property type="entry name" value="SIALATE O-ACETYLESTERASE"/>
    <property type="match status" value="1"/>
</dbReference>
<feature type="chain" id="PRO_5029519201" evidence="2">
    <location>
        <begin position="22"/>
        <end position="653"/>
    </location>
</feature>
<dbReference type="InterPro" id="IPR005181">
    <property type="entry name" value="SASA"/>
</dbReference>
<reference evidence="4 5" key="1">
    <citation type="submission" date="2020-04" db="EMBL/GenBank/DDBJ databases">
        <title>Genome sequencing of novel species.</title>
        <authorList>
            <person name="Heo J."/>
            <person name="Kim S.-J."/>
            <person name="Kim J.-S."/>
            <person name="Hong S.-B."/>
            <person name="Kwon S.-W."/>
        </authorList>
    </citation>
    <scope>NUCLEOTIDE SEQUENCE [LARGE SCALE GENOMIC DNA]</scope>
    <source>
        <strain evidence="4 5">F39-2</strain>
    </source>
</reference>
<evidence type="ECO:0000256" key="1">
    <source>
        <dbReference type="ARBA" id="ARBA00022801"/>
    </source>
</evidence>
<dbReference type="PANTHER" id="PTHR22901:SF0">
    <property type="entry name" value="SIALATE O-ACETYLESTERASE"/>
    <property type="match status" value="1"/>
</dbReference>